<gene>
    <name evidence="7" type="ORF">METZ01_LOCUS466934</name>
</gene>
<evidence type="ECO:0000313" key="7">
    <source>
        <dbReference type="EMBL" id="SVE14080.1"/>
    </source>
</evidence>
<sequence length="248" mass="28370">PNSLKAKYCTSGREKLYAYCKEKNIWHMQCGKLVLAQKNLMNELERLYENGLTNGVPDLNMMEKDELSKLEPNIMGESALFVGCTGILSAHDLMASFYNESNQMDHDYLFKTELKECDHSNGRYILHLLNPQGEMETVTSDWVVNAGGLQSDIIASMLNHNQNNFPKITYSKGCYFSLSSKWRNAFSHLIYPMPDNTRGSLGIHISFDKNMTTKLGPSVDWMNDRVEDYTVNNDLNMTFFEEAKAFIK</sequence>
<dbReference type="GO" id="GO:0047545">
    <property type="term" value="F:(S)-2-hydroxyglutarate dehydrogenase activity"/>
    <property type="evidence" value="ECO:0007669"/>
    <property type="project" value="TreeGrafter"/>
</dbReference>
<evidence type="ECO:0000256" key="1">
    <source>
        <dbReference type="ARBA" id="ARBA00001974"/>
    </source>
</evidence>
<evidence type="ECO:0000256" key="4">
    <source>
        <dbReference type="ARBA" id="ARBA00023002"/>
    </source>
</evidence>
<keyword evidence="2" id="KW-0285">Flavoprotein</keyword>
<feature type="non-terminal residue" evidence="7">
    <location>
        <position position="248"/>
    </location>
</feature>
<dbReference type="AlphaFoldDB" id="A0A383B2Q8"/>
<dbReference type="PANTHER" id="PTHR43104">
    <property type="entry name" value="L-2-HYDROXYGLUTARATE DEHYDROGENASE, MITOCHONDRIAL"/>
    <property type="match status" value="1"/>
</dbReference>
<protein>
    <recommendedName>
        <fullName evidence="6">FAD dependent oxidoreductase domain-containing protein</fullName>
    </recommendedName>
</protein>
<evidence type="ECO:0000259" key="6">
    <source>
        <dbReference type="Pfam" id="PF01266"/>
    </source>
</evidence>
<organism evidence="7">
    <name type="scientific">marine metagenome</name>
    <dbReference type="NCBI Taxonomy" id="408172"/>
    <lineage>
        <taxon>unclassified sequences</taxon>
        <taxon>metagenomes</taxon>
        <taxon>ecological metagenomes</taxon>
    </lineage>
</organism>
<dbReference type="Gene3D" id="3.50.50.60">
    <property type="entry name" value="FAD/NAD(P)-binding domain"/>
    <property type="match status" value="1"/>
</dbReference>
<dbReference type="Pfam" id="PF01266">
    <property type="entry name" value="DAO"/>
    <property type="match status" value="1"/>
</dbReference>
<proteinExistence type="inferred from homology"/>
<evidence type="ECO:0000256" key="2">
    <source>
        <dbReference type="ARBA" id="ARBA00022630"/>
    </source>
</evidence>
<dbReference type="PANTHER" id="PTHR43104:SF4">
    <property type="entry name" value="L-2-HYDROXYGLUTARATE DEHYDROGENASE, MITOCHONDRIAL"/>
    <property type="match status" value="1"/>
</dbReference>
<accession>A0A383B2Q8</accession>
<feature type="domain" description="FAD dependent oxidoreductase" evidence="6">
    <location>
        <begin position="5"/>
        <end position="244"/>
    </location>
</feature>
<dbReference type="InterPro" id="IPR006076">
    <property type="entry name" value="FAD-dep_OxRdtase"/>
</dbReference>
<dbReference type="InterPro" id="IPR036188">
    <property type="entry name" value="FAD/NAD-bd_sf"/>
</dbReference>
<feature type="non-terminal residue" evidence="7">
    <location>
        <position position="1"/>
    </location>
</feature>
<dbReference type="Gene3D" id="3.30.9.10">
    <property type="entry name" value="D-Amino Acid Oxidase, subunit A, domain 2"/>
    <property type="match status" value="1"/>
</dbReference>
<dbReference type="EMBL" id="UINC01196876">
    <property type="protein sequence ID" value="SVE14080.1"/>
    <property type="molecule type" value="Genomic_DNA"/>
</dbReference>
<reference evidence="7" key="1">
    <citation type="submission" date="2018-05" db="EMBL/GenBank/DDBJ databases">
        <authorList>
            <person name="Lanie J.A."/>
            <person name="Ng W.-L."/>
            <person name="Kazmierczak K.M."/>
            <person name="Andrzejewski T.M."/>
            <person name="Davidsen T.M."/>
            <person name="Wayne K.J."/>
            <person name="Tettelin H."/>
            <person name="Glass J.I."/>
            <person name="Rusch D."/>
            <person name="Podicherti R."/>
            <person name="Tsui H.-C.T."/>
            <person name="Winkler M.E."/>
        </authorList>
    </citation>
    <scope>NUCLEOTIDE SEQUENCE</scope>
</reference>
<comment type="cofactor">
    <cofactor evidence="1">
        <name>FAD</name>
        <dbReference type="ChEBI" id="CHEBI:57692"/>
    </cofactor>
</comment>
<keyword evidence="4" id="KW-0560">Oxidoreductase</keyword>
<comment type="similarity">
    <text evidence="5">Belongs to the L2HGDH family.</text>
</comment>
<evidence type="ECO:0000256" key="5">
    <source>
        <dbReference type="ARBA" id="ARBA00037941"/>
    </source>
</evidence>
<dbReference type="SUPFAM" id="SSF51905">
    <property type="entry name" value="FAD/NAD(P)-binding domain"/>
    <property type="match status" value="1"/>
</dbReference>
<keyword evidence="3" id="KW-0274">FAD</keyword>
<evidence type="ECO:0000256" key="3">
    <source>
        <dbReference type="ARBA" id="ARBA00022827"/>
    </source>
</evidence>
<name>A0A383B2Q8_9ZZZZ</name>